<dbReference type="EMBL" id="JANEYF010005928">
    <property type="protein sequence ID" value="KAJ8926311.1"/>
    <property type="molecule type" value="Genomic_DNA"/>
</dbReference>
<protein>
    <submittedName>
        <fullName evidence="1">Uncharacterized protein</fullName>
    </submittedName>
</protein>
<dbReference type="Proteomes" id="UP001162156">
    <property type="component" value="Unassembled WGS sequence"/>
</dbReference>
<reference evidence="1" key="1">
    <citation type="journal article" date="2023" name="Insect Mol. Biol.">
        <title>Genome sequencing provides insights into the evolution of gene families encoding plant cell wall-degrading enzymes in longhorned beetles.</title>
        <authorList>
            <person name="Shin N.R."/>
            <person name="Okamura Y."/>
            <person name="Kirsch R."/>
            <person name="Pauchet Y."/>
        </authorList>
    </citation>
    <scope>NUCLEOTIDE SEQUENCE</scope>
    <source>
        <strain evidence="1">RBIC_L_NR</strain>
    </source>
</reference>
<name>A0AAV8WIK0_9CUCU</name>
<dbReference type="Gene3D" id="1.10.8.960">
    <property type="match status" value="1"/>
</dbReference>
<comment type="caution">
    <text evidence="1">The sequence shown here is derived from an EMBL/GenBank/DDBJ whole genome shotgun (WGS) entry which is preliminary data.</text>
</comment>
<sequence>MERTMEGEQDSKVTERINYDLLKTIKDIQDGSKSCPELLGYSTMSKTKENIPSALYNDC</sequence>
<keyword evidence="2" id="KW-1185">Reference proteome</keyword>
<evidence type="ECO:0000313" key="1">
    <source>
        <dbReference type="EMBL" id="KAJ8926311.1"/>
    </source>
</evidence>
<proteinExistence type="predicted"/>
<organism evidence="1 2">
    <name type="scientific">Rhamnusium bicolor</name>
    <dbReference type="NCBI Taxonomy" id="1586634"/>
    <lineage>
        <taxon>Eukaryota</taxon>
        <taxon>Metazoa</taxon>
        <taxon>Ecdysozoa</taxon>
        <taxon>Arthropoda</taxon>
        <taxon>Hexapoda</taxon>
        <taxon>Insecta</taxon>
        <taxon>Pterygota</taxon>
        <taxon>Neoptera</taxon>
        <taxon>Endopterygota</taxon>
        <taxon>Coleoptera</taxon>
        <taxon>Polyphaga</taxon>
        <taxon>Cucujiformia</taxon>
        <taxon>Chrysomeloidea</taxon>
        <taxon>Cerambycidae</taxon>
        <taxon>Lepturinae</taxon>
        <taxon>Rhagiini</taxon>
        <taxon>Rhamnusium</taxon>
    </lineage>
</organism>
<dbReference type="AlphaFoldDB" id="A0AAV8WIK0"/>
<gene>
    <name evidence="1" type="ORF">NQ314_021327</name>
</gene>
<evidence type="ECO:0000313" key="2">
    <source>
        <dbReference type="Proteomes" id="UP001162156"/>
    </source>
</evidence>
<accession>A0AAV8WIK0</accession>